<dbReference type="GO" id="GO:0003676">
    <property type="term" value="F:nucleic acid binding"/>
    <property type="evidence" value="ECO:0007669"/>
    <property type="project" value="InterPro"/>
</dbReference>
<dbReference type="SUPFAM" id="SSF46785">
    <property type="entry name" value="Winged helix' DNA-binding domain"/>
    <property type="match status" value="1"/>
</dbReference>
<dbReference type="SUPFAM" id="SSF81296">
    <property type="entry name" value="E set domains"/>
    <property type="match status" value="1"/>
</dbReference>
<dbReference type="PIRSF" id="PIRSF039073">
    <property type="entry name" value="BRR2"/>
    <property type="match status" value="1"/>
</dbReference>
<dbReference type="InterPro" id="IPR048863">
    <property type="entry name" value="BRR2_plug"/>
</dbReference>
<dbReference type="InterPro" id="IPR005940">
    <property type="entry name" value="Anthranilate_Pribosyl_Tfrase"/>
</dbReference>
<dbReference type="Proteomes" id="UP000536275">
    <property type="component" value="Unassembled WGS sequence"/>
</dbReference>
<dbReference type="GO" id="GO:0005524">
    <property type="term" value="F:ATP binding"/>
    <property type="evidence" value="ECO:0007669"/>
    <property type="project" value="UniProtKB-KW"/>
</dbReference>
<sequence length="2213" mass="250731">MSNNVIRQQRDRNHEEEIPASSMTGQPESEPVDDQLYELFVTKIRSYLPDSSHEVIQSASEVASEQLSNRDISVPEKRKELEELLNASISDDDLHELINLSNSIESAKQNHQQGNGDDEFVAIDFNSSDDEEQAIEAEIEVEDESDKETDTEEPTSNEHPKAYDWHWLQQISEFKHYGSQVFDLLADKDLDSLQLDSKLNELLDSKGMDFIVKCIEHRWRIVFSKRLQTENKEPVIKEMEELGLHSLINELHRKRSLDDETSNPLKRQKKVKRVPQKISLDRIVFSTSVENARVTLPEGTIHEVKKSYDTITVPAPAQSLSDNDELLPISTLPDWAQEAFPKTETTTFNRIQSKIYNQAFETDNNLLICAPTGAGKTNVAMLTILRTIENFRNNGHIQLKNFKIVYIAPLKALVQEQMREFQRRLTSVYGVVVNELTGDSSLSKQQIAETQIIVTTPEKWDIITRKDPSYVKLVKLMIIDEIHLLHDERGPVLESLVSRAIRKSETTGSDIRIVGLSATLPNYADVAKFIRAKPEGLFYFDASYRPCPLEQVYIGVKEQKAIKRIAAMNEACYDRMHQSLQDRHQLIIFVHSRKETFTTAKYLMEKLDIDIVEQEGVKEILKQEGESMSNPKLKEVIPRGFGIHHAGLTKKDRGVVEDLFAQGHLRVLVSTATLAWGVNLPAHTVIIKGTETYSPESGAWVQLSPQDILQMLGRAGRPRYDKNGEGIIITSQDEVQYYLAILNQQLPIESQLIHKLVDNINAEIVAGSITTIEEGIEWLTYTYFFVRMLQSPALYGVEATYDFTNDPTLYNRRADLIYTAFCILHENKLVVYNAALGSVASTELGKIASHFYINFETINLYGKMLKPWHSETDILSVFSNSGEFKYVPVRQEERLEISKLMEKCPIPIKEQPNEPLAKINILLQTFISRLSLEGYALIADMIYITQSAGRLLRALYEIALLQKWSSLAKSILNLCKMVDKRLWLNNSPLRQFGDVVPHQIIRASEMSHLPWIRYFHLNPDELAVALNLKGNAQIAKHFLSFVAPPLPNYILSFVSEKWVHCTWKSSILLSNVISPKVSPHYLDNNVDLVPTETVGDLFPFTHFNKLQSSTFDTVYNSENNVFIGSSKGDGKTVLAELAILNHWNNKKGRIVYINPCQELVDKLFKKWSTFFSSYEKEINVLSGNLREDSASVNQSHLILATPEQFNCLSKRWKTRKAFRSIDLFIWDDLHLVGSDVHYEMLVTRVRMLTSQWDDYKLRIVALSSPVLNSRDIAEWIGVAKSEMFNFAPHSRENRITEIKLSVESSDNTVKIYKDLAKVNSGLRNTLIFAPSYIHAFEMAHSMVENNQAQEWRSVDLLKLEKYISKIQNPLLKNLLPKGIAVFYSGMARVDRLIVERLFESKSIGVLFCTMDTSKFAPTANNVFVAGTRVYDGHEHRFLDYPLNDLYEMVGCCQDGGVVHIYTTSQMVEFYSSFLNSGLAVESLLSNSLHEFFMDAVANGIIKQRQNCIDVLTFTFFYRRLLKNPSFYDLKEVSNSGISTYLSELIESVFDDFNKEEFIEEEDEGDTISPLNKIVIASHYNSTFETVSNLSKLSNKSKLKDIFHALTNATEFSDLPVREGEDALLIKLQTKLPIKYSQDDYESPFFKAFILLQAHISRISIPFDLRQDQKSVLTRVLQILNAAIDILSSDGSLNVLLAMDLSQMIVQAVWSSDNPLRQVPRFTNEILARCTQHNVETVYDIMSLEDEERNEILQLPDQELNEVASFVNSYPNIELSYEMKGGVTSNESKFVTVTIDRDEEIESLEVVKNENFPVTKQENWWIVVGDSKTRHLYGIKKVNIQKISQSFEIEFTIPNKGKHELTIYLICDSYLDADKEMEFVIDVNNRIPLVLRNMTTSSKNALTPYLKKLVVEPPTLEPKDLSEALELIFSDIPSDIQTAAFLSCLRLRGLDQEADYIAAAVTTVLHFAKTIPPELVDSKGYIDIVGTGGDGQNTFNVSTSSAIVAAGMGLPVCKHGGKASTSSSGSGDLLKSLGVDLSHVNEVTTPEIVKKSKFCFLFAPSFHPGMGLVAHIRSQLGVPTIFNILGPLINPIPLRARVLGVYSEKLGESYAQAASILAKKNQTHEKTMVVFGEVVLDEISPIGYTKTWTIDKSGKIERNRISPKDFGLPEHDLSTVKSGTPQQNAEILSHILNQDNDEFKVKQDAITTHWLTIS</sequence>
<keyword evidence="5" id="KW-0378">Hydrolase</keyword>
<dbReference type="InterPro" id="IPR014001">
    <property type="entry name" value="Helicase_ATP-bd"/>
</dbReference>
<dbReference type="InterPro" id="IPR001650">
    <property type="entry name" value="Helicase_C-like"/>
</dbReference>
<evidence type="ECO:0000256" key="4">
    <source>
        <dbReference type="ARBA" id="ARBA00022741"/>
    </source>
</evidence>
<dbReference type="Gene3D" id="1.10.3380.10">
    <property type="entry name" value="Sec63 N-terminal domain-like domain"/>
    <property type="match status" value="2"/>
</dbReference>
<dbReference type="Pfam" id="PF00271">
    <property type="entry name" value="Helicase_C"/>
    <property type="match status" value="1"/>
</dbReference>
<keyword evidence="2" id="KW-0808">Transferase</keyword>
<dbReference type="GO" id="GO:0000162">
    <property type="term" value="P:L-tryptophan biosynthetic process"/>
    <property type="evidence" value="ECO:0007669"/>
    <property type="project" value="InterPro"/>
</dbReference>
<dbReference type="Pfam" id="PF18149">
    <property type="entry name" value="Helicase_PWI"/>
    <property type="match status" value="1"/>
</dbReference>
<name>A0A8H6C3Q9_CANAX</name>
<dbReference type="Gene3D" id="3.40.50.300">
    <property type="entry name" value="P-loop containing nucleotide triphosphate hydrolases"/>
    <property type="match status" value="4"/>
</dbReference>
<dbReference type="FunFam" id="1.10.10.10:FF:000024">
    <property type="entry name" value="U5 small nuclear ribonucleoprotein helicase"/>
    <property type="match status" value="1"/>
</dbReference>
<dbReference type="PROSITE" id="PS51192">
    <property type="entry name" value="HELICASE_ATP_BIND_1"/>
    <property type="match status" value="2"/>
</dbReference>
<dbReference type="FunFam" id="3.40.50.300:FF:000062">
    <property type="entry name" value="U5 small nuclear ribonucleoprotein helicase"/>
    <property type="match status" value="1"/>
</dbReference>
<feature type="domain" description="Helicase C-terminal" evidence="10">
    <location>
        <begin position="548"/>
        <end position="776"/>
    </location>
</feature>
<evidence type="ECO:0000256" key="8">
    <source>
        <dbReference type="SAM" id="MobiDB-lite"/>
    </source>
</evidence>
<dbReference type="FunFam" id="3.40.50.300:FF:004220">
    <property type="entry name" value="ATP-dependent RNA helicase"/>
    <property type="match status" value="1"/>
</dbReference>
<dbReference type="InterPro" id="IPR036390">
    <property type="entry name" value="WH_DNA-bd_sf"/>
</dbReference>
<evidence type="ECO:0000256" key="1">
    <source>
        <dbReference type="ARBA" id="ARBA00022676"/>
    </source>
</evidence>
<evidence type="ECO:0000256" key="3">
    <source>
        <dbReference type="ARBA" id="ARBA00022737"/>
    </source>
</evidence>
<evidence type="ECO:0000256" key="7">
    <source>
        <dbReference type="ARBA" id="ARBA00022840"/>
    </source>
</evidence>
<reference evidence="11 12" key="1">
    <citation type="submission" date="2020-03" db="EMBL/GenBank/DDBJ databases">
        <title>FDA dAtabase for Regulatory Grade micrObial Sequences (FDA-ARGOS): Supporting development and validation of Infectious Disease Dx tests.</title>
        <authorList>
            <person name="Campos J."/>
            <person name="Goldberg B."/>
            <person name="Tallon L."/>
            <person name="Sadzewicz L."/>
            <person name="Vavikolanu K."/>
            <person name="Mehta A."/>
            <person name="Aluvathingal J."/>
            <person name="Nadendla S."/>
            <person name="Nandy P."/>
            <person name="Geyer C."/>
            <person name="Yan Y."/>
            <person name="Sichtig H."/>
        </authorList>
    </citation>
    <scope>NUCLEOTIDE SEQUENCE [LARGE SCALE GENOMIC DNA]</scope>
    <source>
        <strain evidence="11 12">FDAARGOS_656</strain>
    </source>
</reference>
<protein>
    <submittedName>
        <fullName evidence="11">Sec63 Brl domain family protein</fullName>
    </submittedName>
</protein>
<dbReference type="GO" id="GO:0004048">
    <property type="term" value="F:anthranilate phosphoribosyltransferase activity"/>
    <property type="evidence" value="ECO:0007669"/>
    <property type="project" value="InterPro"/>
</dbReference>
<dbReference type="SMART" id="SM00487">
    <property type="entry name" value="DEXDc"/>
    <property type="match status" value="2"/>
</dbReference>
<evidence type="ECO:0000259" key="9">
    <source>
        <dbReference type="PROSITE" id="PS51192"/>
    </source>
</evidence>
<evidence type="ECO:0000259" key="10">
    <source>
        <dbReference type="PROSITE" id="PS51194"/>
    </source>
</evidence>
<dbReference type="InterPro" id="IPR017459">
    <property type="entry name" value="Glycosyl_Trfase_fam3_N_dom"/>
</dbReference>
<dbReference type="FunFam" id="3.40.50.300:FF:004219">
    <property type="entry name" value="ATP-dependent RNA helicase"/>
    <property type="match status" value="1"/>
</dbReference>
<feature type="region of interest" description="Disordered" evidence="8">
    <location>
        <begin position="138"/>
        <end position="159"/>
    </location>
</feature>
<dbReference type="GO" id="GO:0005634">
    <property type="term" value="C:nucleus"/>
    <property type="evidence" value="ECO:0007669"/>
    <property type="project" value="TreeGrafter"/>
</dbReference>
<dbReference type="GO" id="GO:0032991">
    <property type="term" value="C:protein-containing complex"/>
    <property type="evidence" value="ECO:0007669"/>
    <property type="project" value="UniProtKB-ARBA"/>
</dbReference>
<keyword evidence="1" id="KW-0328">Glycosyltransferase</keyword>
<accession>A0A8H6C3Q9</accession>
<dbReference type="InterPro" id="IPR014756">
    <property type="entry name" value="Ig_E-set"/>
</dbReference>
<dbReference type="GO" id="GO:0016787">
    <property type="term" value="F:hydrolase activity"/>
    <property type="evidence" value="ECO:0007669"/>
    <property type="project" value="UniProtKB-KW"/>
</dbReference>
<dbReference type="Gene3D" id="2.60.40.150">
    <property type="entry name" value="C2 domain"/>
    <property type="match status" value="1"/>
</dbReference>
<comment type="caution">
    <text evidence="11">The sequence shown here is derived from an EMBL/GenBank/DDBJ whole genome shotgun (WGS) entry which is preliminary data.</text>
</comment>
<dbReference type="Gene3D" id="1.20.970.10">
    <property type="entry name" value="Transferase, Pyrimidine Nucleoside Phosphorylase, Chain C"/>
    <property type="match status" value="1"/>
</dbReference>
<dbReference type="PROSITE" id="PS51194">
    <property type="entry name" value="HELICASE_CTER"/>
    <property type="match status" value="1"/>
</dbReference>
<evidence type="ECO:0000313" key="11">
    <source>
        <dbReference type="EMBL" id="KAF6071722.1"/>
    </source>
</evidence>
<dbReference type="SMART" id="SM00973">
    <property type="entry name" value="Sec63"/>
    <property type="match status" value="2"/>
</dbReference>
<dbReference type="GO" id="GO:0004386">
    <property type="term" value="F:helicase activity"/>
    <property type="evidence" value="ECO:0007669"/>
    <property type="project" value="UniProtKB-KW"/>
</dbReference>
<feature type="domain" description="Helicase ATP-binding" evidence="9">
    <location>
        <begin position="357"/>
        <end position="538"/>
    </location>
</feature>
<proteinExistence type="predicted"/>
<evidence type="ECO:0000256" key="2">
    <source>
        <dbReference type="ARBA" id="ARBA00022679"/>
    </source>
</evidence>
<dbReference type="SUPFAM" id="SSF52418">
    <property type="entry name" value="Nucleoside phosphorylase/phosphoribosyltransferase catalytic domain"/>
    <property type="match status" value="1"/>
</dbReference>
<dbReference type="InterPro" id="IPR027417">
    <property type="entry name" value="P-loop_NTPase"/>
</dbReference>
<dbReference type="EMBL" id="JABWAD010000016">
    <property type="protein sequence ID" value="KAF6071722.1"/>
    <property type="molecule type" value="Genomic_DNA"/>
</dbReference>
<organism evidence="11 12">
    <name type="scientific">Candida albicans</name>
    <name type="common">Yeast</name>
    <dbReference type="NCBI Taxonomy" id="5476"/>
    <lineage>
        <taxon>Eukaryota</taxon>
        <taxon>Fungi</taxon>
        <taxon>Dikarya</taxon>
        <taxon>Ascomycota</taxon>
        <taxon>Saccharomycotina</taxon>
        <taxon>Pichiomycetes</taxon>
        <taxon>Debaryomycetaceae</taxon>
        <taxon>Candida/Lodderomyces clade</taxon>
        <taxon>Candida</taxon>
    </lineage>
</organism>
<feature type="domain" description="Helicase ATP-binding" evidence="9">
    <location>
        <begin position="1112"/>
        <end position="1284"/>
    </location>
</feature>
<feature type="compositionally biased region" description="Basic and acidic residues" evidence="8">
    <location>
        <begin position="8"/>
        <end position="17"/>
    </location>
</feature>
<dbReference type="InterPro" id="IPR036388">
    <property type="entry name" value="WH-like_DNA-bd_sf"/>
</dbReference>
<evidence type="ECO:0000256" key="6">
    <source>
        <dbReference type="ARBA" id="ARBA00022806"/>
    </source>
</evidence>
<gene>
    <name evidence="11" type="ORF">FOB64_001425</name>
</gene>
<evidence type="ECO:0000256" key="5">
    <source>
        <dbReference type="ARBA" id="ARBA00022801"/>
    </source>
</evidence>
<dbReference type="Pfam" id="PF02889">
    <property type="entry name" value="Sec63"/>
    <property type="match status" value="2"/>
</dbReference>
<dbReference type="Gene3D" id="3.40.1030.10">
    <property type="entry name" value="Nucleoside phosphorylase/phosphoribosyltransferase catalytic domain"/>
    <property type="match status" value="1"/>
</dbReference>
<dbReference type="GO" id="GO:0006397">
    <property type="term" value="P:mRNA processing"/>
    <property type="evidence" value="ECO:0007669"/>
    <property type="project" value="UniProtKB-ARBA"/>
</dbReference>
<dbReference type="FunFam" id="3.40.50.300:FF:000102">
    <property type="entry name" value="RNA helicase, activating signal cointegrator 1"/>
    <property type="match status" value="1"/>
</dbReference>
<dbReference type="Pfam" id="PF00591">
    <property type="entry name" value="Glycos_transf_3"/>
    <property type="match status" value="1"/>
</dbReference>
<dbReference type="InterPro" id="IPR000312">
    <property type="entry name" value="Glycosyl_Trfase_fam3"/>
</dbReference>
<dbReference type="InterPro" id="IPR057842">
    <property type="entry name" value="WH_MER3"/>
</dbReference>
<dbReference type="InterPro" id="IPR011545">
    <property type="entry name" value="DEAD/DEAH_box_helicase_dom"/>
</dbReference>
<dbReference type="InterPro" id="IPR050474">
    <property type="entry name" value="Hel308_SKI2-like"/>
</dbReference>
<dbReference type="CDD" id="cd18795">
    <property type="entry name" value="SF2_C_Ski2"/>
    <property type="match status" value="1"/>
</dbReference>
<dbReference type="FunFam" id="1.10.3380.10:FF:000001">
    <property type="entry name" value="U5 small nuclear ribonucleoprotein helicase"/>
    <property type="match status" value="1"/>
</dbReference>
<dbReference type="PANTHER" id="PTHR47961">
    <property type="entry name" value="DNA POLYMERASE THETA, PUTATIVE (AFU_ORTHOLOGUE AFUA_1G05260)-RELATED"/>
    <property type="match status" value="1"/>
</dbReference>
<feature type="region of interest" description="Disordered" evidence="8">
    <location>
        <begin position="1"/>
        <end position="33"/>
    </location>
</feature>
<evidence type="ECO:0000313" key="12">
    <source>
        <dbReference type="Proteomes" id="UP000536275"/>
    </source>
</evidence>
<dbReference type="SUPFAM" id="SSF158702">
    <property type="entry name" value="Sec63 N-terminal domain-like"/>
    <property type="match status" value="2"/>
</dbReference>
<dbReference type="SUPFAM" id="SSF52540">
    <property type="entry name" value="P-loop containing nucleoside triphosphate hydrolases"/>
    <property type="match status" value="3"/>
</dbReference>
<dbReference type="Pfam" id="PF21188">
    <property type="entry name" value="BRR2_plug"/>
    <property type="match status" value="1"/>
</dbReference>
<dbReference type="InterPro" id="IPR004179">
    <property type="entry name" value="Sec63-dom"/>
</dbReference>
<keyword evidence="7" id="KW-0067">ATP-binding</keyword>
<dbReference type="InterPro" id="IPR035902">
    <property type="entry name" value="Nuc_phospho_transferase"/>
</dbReference>
<dbReference type="FunFam" id="1.10.150.20:FF:000013">
    <property type="entry name" value="U5 small nuclear ribonucleoprotein kDa helicase"/>
    <property type="match status" value="1"/>
</dbReference>
<keyword evidence="3" id="KW-0677">Repeat</keyword>
<dbReference type="PANTHER" id="PTHR47961:SF4">
    <property type="entry name" value="ACTIVATING SIGNAL COINTEGRATOR 1 COMPLEX SUBUNIT 3"/>
    <property type="match status" value="1"/>
</dbReference>
<dbReference type="Gene3D" id="1.10.10.10">
    <property type="entry name" value="Winged helix-like DNA-binding domain superfamily/Winged helix DNA-binding domain"/>
    <property type="match status" value="2"/>
</dbReference>
<dbReference type="InterPro" id="IPR035892">
    <property type="entry name" value="C2_domain_sf"/>
</dbReference>
<dbReference type="NCBIfam" id="TIGR01245">
    <property type="entry name" value="trpD"/>
    <property type="match status" value="1"/>
</dbReference>
<dbReference type="Pfam" id="PF23445">
    <property type="entry name" value="WHD_SNRNP200"/>
    <property type="match status" value="2"/>
</dbReference>
<keyword evidence="4" id="KW-0547">Nucleotide-binding</keyword>
<feature type="compositionally biased region" description="Acidic residues" evidence="8">
    <location>
        <begin position="138"/>
        <end position="155"/>
    </location>
</feature>
<dbReference type="FunFam" id="2.60.40.150:FF:000133">
    <property type="entry name" value="Pre-mRNA splicing helicase, putative"/>
    <property type="match status" value="1"/>
</dbReference>
<keyword evidence="6" id="KW-0347">Helicase</keyword>
<dbReference type="InterPro" id="IPR041094">
    <property type="entry name" value="Brr2_helicase_PWI"/>
</dbReference>
<dbReference type="Gene3D" id="1.10.150.20">
    <property type="entry name" value="5' to 3' exonuclease, C-terminal subdomain"/>
    <property type="match status" value="2"/>
</dbReference>
<dbReference type="Pfam" id="PF02885">
    <property type="entry name" value="Glycos_trans_3N"/>
    <property type="match status" value="1"/>
</dbReference>
<dbReference type="Pfam" id="PF00270">
    <property type="entry name" value="DEAD"/>
    <property type="match status" value="2"/>
</dbReference>
<dbReference type="SMART" id="SM00490">
    <property type="entry name" value="HELICc"/>
    <property type="match status" value="1"/>
</dbReference>